<dbReference type="GO" id="GO:0032259">
    <property type="term" value="P:methylation"/>
    <property type="evidence" value="ECO:0007669"/>
    <property type="project" value="UniProtKB-KW"/>
</dbReference>
<dbReference type="Gene3D" id="3.30.1360.170">
    <property type="match status" value="1"/>
</dbReference>
<comment type="catalytic activity">
    <reaction evidence="1">
        <text>dUMP + (6R)-5,10-methylene-5,6,7,8-tetrahydrofolate + NADPH + H(+) = dTMP + (6S)-5,6,7,8-tetrahydrofolate + NADP(+)</text>
        <dbReference type="Rhea" id="RHEA:29043"/>
        <dbReference type="ChEBI" id="CHEBI:15378"/>
        <dbReference type="ChEBI" id="CHEBI:15636"/>
        <dbReference type="ChEBI" id="CHEBI:57453"/>
        <dbReference type="ChEBI" id="CHEBI:57783"/>
        <dbReference type="ChEBI" id="CHEBI:58349"/>
        <dbReference type="ChEBI" id="CHEBI:63528"/>
        <dbReference type="ChEBI" id="CHEBI:246422"/>
        <dbReference type="EC" id="2.1.1.148"/>
    </reaction>
</comment>
<feature type="binding site" evidence="1">
    <location>
        <begin position="211"/>
        <end position="213"/>
    </location>
    <ligand>
        <name>FAD</name>
        <dbReference type="ChEBI" id="CHEBI:57692"/>
        <note>ligand shared between neighboring subunits</note>
    </ligand>
</feature>
<evidence type="ECO:0000256" key="1">
    <source>
        <dbReference type="HAMAP-Rule" id="MF_01408"/>
    </source>
</evidence>
<name>A0A150MR99_GEOSE</name>
<comment type="similarity">
    <text evidence="1">Belongs to the thymidylate synthase ThyX family.</text>
</comment>
<comment type="caution">
    <text evidence="1">Lacks conserved residue(s) required for the propagation of feature annotation.</text>
</comment>
<dbReference type="PATRIC" id="fig|1422.18.peg.3269"/>
<feature type="binding site" evidence="1">
    <location>
        <begin position="116"/>
        <end position="118"/>
    </location>
    <ligand>
        <name>FAD</name>
        <dbReference type="ChEBI" id="CHEBI:57692"/>
        <note>ligand shared between neighboring subunits</note>
    </ligand>
</feature>
<sequence>MEVKLIAHTQVNRKLKSWRGLTIDLENGNSVHITDGQAVALTAIRTCYSANKPSEIIAKEGAKYFTNPATDGKGGTDADRLFRHIVNSGHTSTLEHLSFTFAIEGVSRALLAQLTRHRVGFSYSVQSQRYCKFGSNDKTGGFDYVVPESVKGDKYVTIDDGKQIPASDYYVACMKTIQRMYDDLRAAGIAGEDSRMVLPNAATTNLVMTANLRALLDFYSKRRKGRGAQWEIAELAEKLRAAVVAVEPWTDAFFEQA</sequence>
<dbReference type="Pfam" id="PF02511">
    <property type="entry name" value="Thy1"/>
    <property type="match status" value="1"/>
</dbReference>
<keyword evidence="1" id="KW-0808">Transferase</keyword>
<keyword evidence="1" id="KW-0274">FAD</keyword>
<dbReference type="EC" id="2.1.1.148" evidence="1"/>
<dbReference type="Proteomes" id="UP000075424">
    <property type="component" value="Unassembled WGS sequence"/>
</dbReference>
<comment type="cofactor">
    <cofactor evidence="1">
        <name>FAD</name>
        <dbReference type="ChEBI" id="CHEBI:57692"/>
    </cofactor>
    <text evidence="1">Binds 4 FAD per tetramer. Each FAD binding site is formed by three monomers.</text>
</comment>
<dbReference type="PANTHER" id="PTHR34934:SF1">
    <property type="entry name" value="FLAVIN-DEPENDENT THYMIDYLATE SYNTHASE"/>
    <property type="match status" value="1"/>
</dbReference>
<reference evidence="2 3" key="1">
    <citation type="submission" date="2016-01" db="EMBL/GenBank/DDBJ databases">
        <title>Draft Genome Sequences of Seven Thermophilic Sporeformers Isolated from Foods.</title>
        <authorList>
            <person name="Berendsen E.M."/>
            <person name="Wells-Bennik M.H."/>
            <person name="Krawcyk A.O."/>
            <person name="De Jong A."/>
            <person name="Holsappel S."/>
            <person name="Eijlander R.T."/>
            <person name="Kuipers O.P."/>
        </authorList>
    </citation>
    <scope>NUCLEOTIDE SEQUENCE [LARGE SCALE GENOMIC DNA]</scope>
    <source>
        <strain evidence="2 3">B4109</strain>
    </source>
</reference>
<proteinExistence type="inferred from homology"/>
<evidence type="ECO:0000313" key="3">
    <source>
        <dbReference type="Proteomes" id="UP000075424"/>
    </source>
</evidence>
<keyword evidence="1" id="KW-0489">Methyltransferase</keyword>
<feature type="binding site" evidence="1">
    <location>
        <position position="92"/>
    </location>
    <ligand>
        <name>FAD</name>
        <dbReference type="ChEBI" id="CHEBI:57692"/>
        <note>ligand shared between neighboring subunits</note>
    </ligand>
</feature>
<dbReference type="InterPro" id="IPR003669">
    <property type="entry name" value="Thymidylate_synthase_ThyX"/>
</dbReference>
<gene>
    <name evidence="1" type="primary">thyX</name>
    <name evidence="2" type="ORF">B4109_3142</name>
</gene>
<dbReference type="InterPro" id="IPR036098">
    <property type="entry name" value="Thymidylate_synthase_ThyX_sf"/>
</dbReference>
<dbReference type="RefSeq" id="WP_061567383.1">
    <property type="nucleotide sequence ID" value="NZ_LQYV01000061.1"/>
</dbReference>
<feature type="binding site" evidence="1">
    <location>
        <begin position="113"/>
        <end position="116"/>
    </location>
    <ligand>
        <name>dUMP</name>
        <dbReference type="ChEBI" id="CHEBI:246422"/>
        <note>ligand shared between dimeric partners</note>
    </ligand>
</feature>
<feature type="active site" description="Involved in ionization of N3 of dUMP, leading to its activation" evidence="1">
    <location>
        <position position="222"/>
    </location>
</feature>
<keyword evidence="1" id="KW-0521">NADP</keyword>
<dbReference type="PROSITE" id="PS51331">
    <property type="entry name" value="THYX"/>
    <property type="match status" value="1"/>
</dbReference>
<feature type="binding site" evidence="1">
    <location>
        <position position="222"/>
    </location>
    <ligand>
        <name>dUMP</name>
        <dbReference type="ChEBI" id="CHEBI:246422"/>
        <note>ligand shared between dimeric partners</note>
    </ligand>
</feature>
<keyword evidence="1" id="KW-0545">Nucleotide biosynthesis</keyword>
<dbReference type="GO" id="GO:0004799">
    <property type="term" value="F:thymidylate synthase activity"/>
    <property type="evidence" value="ECO:0007669"/>
    <property type="project" value="TreeGrafter"/>
</dbReference>
<dbReference type="AlphaFoldDB" id="A0A150MR99"/>
<dbReference type="NCBIfam" id="TIGR02170">
    <property type="entry name" value="thyX"/>
    <property type="match status" value="1"/>
</dbReference>
<comment type="function">
    <text evidence="1">Catalyzes the reductive methylation of 2'-deoxyuridine-5'-monophosphate (dUMP) to 2'-deoxythymidine-5'-monophosphate (dTMP) while utilizing 5,10-methylenetetrahydrofolate (mTHF) as the methyl donor, and NADPH and FADH(2) as the reductant.</text>
</comment>
<dbReference type="UniPathway" id="UPA00575"/>
<dbReference type="GO" id="GO:0006235">
    <property type="term" value="P:dTTP biosynthetic process"/>
    <property type="evidence" value="ECO:0007669"/>
    <property type="project" value="UniProtKB-UniRule"/>
</dbReference>
<feature type="binding site" description="in other chain" evidence="1">
    <location>
        <begin position="127"/>
        <end position="129"/>
    </location>
    <ligand>
        <name>dUMP</name>
        <dbReference type="ChEBI" id="CHEBI:246422"/>
        <note>ligand shared between dimeric partners</note>
    </ligand>
</feature>
<accession>A0A150MR99</accession>
<comment type="subunit">
    <text evidence="1">Homotetramer.</text>
</comment>
<dbReference type="GO" id="GO:0050797">
    <property type="term" value="F:thymidylate synthase (FAD) activity"/>
    <property type="evidence" value="ECO:0007669"/>
    <property type="project" value="UniProtKB-UniRule"/>
</dbReference>
<organism evidence="2 3">
    <name type="scientific">Geobacillus stearothermophilus</name>
    <name type="common">Bacillus stearothermophilus</name>
    <dbReference type="NCBI Taxonomy" id="1422"/>
    <lineage>
        <taxon>Bacteria</taxon>
        <taxon>Bacillati</taxon>
        <taxon>Bacillota</taxon>
        <taxon>Bacilli</taxon>
        <taxon>Bacillales</taxon>
        <taxon>Anoxybacillaceae</taxon>
        <taxon>Geobacillus</taxon>
    </lineage>
</organism>
<dbReference type="GO" id="GO:0070402">
    <property type="term" value="F:NADPH binding"/>
    <property type="evidence" value="ECO:0007669"/>
    <property type="project" value="TreeGrafter"/>
</dbReference>
<feature type="binding site" description="in other chain" evidence="1">
    <location>
        <position position="195"/>
    </location>
    <ligand>
        <name>dUMP</name>
        <dbReference type="ChEBI" id="CHEBI:246422"/>
        <note>ligand shared between dimeric partners</note>
    </ligand>
</feature>
<dbReference type="PANTHER" id="PTHR34934">
    <property type="entry name" value="FLAVIN-DEPENDENT THYMIDYLATE SYNTHASE"/>
    <property type="match status" value="1"/>
</dbReference>
<comment type="pathway">
    <text evidence="1">Pyrimidine metabolism; dTTP biosynthesis.</text>
</comment>
<protein>
    <recommendedName>
        <fullName evidence="1">Flavin-dependent thymidylate synthase</fullName>
        <shortName evidence="1">FDTS</shortName>
        <ecNumber evidence="1">2.1.1.148</ecNumber>
    </recommendedName>
    <alternativeName>
        <fullName evidence="1">FAD-dependent thymidylate synthase</fullName>
    </alternativeName>
    <alternativeName>
        <fullName evidence="1">Thymidylate synthase ThyX</fullName>
        <shortName evidence="1">TS</shortName>
        <shortName evidence="1">TSase</shortName>
    </alternativeName>
</protein>
<evidence type="ECO:0000313" key="2">
    <source>
        <dbReference type="EMBL" id="KYD26959.1"/>
    </source>
</evidence>
<dbReference type="HAMAP" id="MF_01408">
    <property type="entry name" value="ThyX"/>
    <property type="match status" value="1"/>
</dbReference>
<dbReference type="SUPFAM" id="SSF69796">
    <property type="entry name" value="Thymidylate synthase-complementing protein Thy1"/>
    <property type="match status" value="1"/>
</dbReference>
<dbReference type="CDD" id="cd20175">
    <property type="entry name" value="ThyX"/>
    <property type="match status" value="1"/>
</dbReference>
<dbReference type="EMBL" id="LQYV01000061">
    <property type="protein sequence ID" value="KYD26959.1"/>
    <property type="molecule type" value="Genomic_DNA"/>
</dbReference>
<dbReference type="GO" id="GO:0050660">
    <property type="term" value="F:flavin adenine dinucleotide binding"/>
    <property type="evidence" value="ECO:0007669"/>
    <property type="project" value="UniProtKB-UniRule"/>
</dbReference>
<dbReference type="GO" id="GO:0006231">
    <property type="term" value="P:dTMP biosynthetic process"/>
    <property type="evidence" value="ECO:0007669"/>
    <property type="project" value="UniProtKB-UniRule"/>
</dbReference>
<keyword evidence="1" id="KW-0285">Flavoprotein</keyword>
<comment type="caution">
    <text evidence="2">The sequence shown here is derived from an EMBL/GenBank/DDBJ whole genome shotgun (WGS) entry which is preliminary data.</text>
</comment>